<evidence type="ECO:0000313" key="3">
    <source>
        <dbReference type="EMBL" id="KAL1613172.1"/>
    </source>
</evidence>
<feature type="region of interest" description="Disordered" evidence="2">
    <location>
        <begin position="844"/>
        <end position="867"/>
    </location>
</feature>
<feature type="region of interest" description="Disordered" evidence="2">
    <location>
        <begin position="779"/>
        <end position="801"/>
    </location>
</feature>
<feature type="coiled-coil region" evidence="1">
    <location>
        <begin position="1038"/>
        <end position="1114"/>
    </location>
</feature>
<dbReference type="InterPro" id="IPR006652">
    <property type="entry name" value="Kelch_1"/>
</dbReference>
<dbReference type="PANTHER" id="PTHR23244:SF456">
    <property type="entry name" value="MULTIPLE EPIDERMAL GROWTH FACTOR-LIKE DOMAINS PROTEIN 8"/>
    <property type="match status" value="1"/>
</dbReference>
<dbReference type="Proteomes" id="UP001521785">
    <property type="component" value="Unassembled WGS sequence"/>
</dbReference>
<dbReference type="SMART" id="SM00612">
    <property type="entry name" value="Kelch"/>
    <property type="match status" value="2"/>
</dbReference>
<feature type="compositionally biased region" description="Low complexity" evidence="2">
    <location>
        <begin position="508"/>
        <end position="517"/>
    </location>
</feature>
<feature type="compositionally biased region" description="Polar residues" evidence="2">
    <location>
        <begin position="788"/>
        <end position="800"/>
    </location>
</feature>
<feature type="region of interest" description="Disordered" evidence="2">
    <location>
        <begin position="1431"/>
        <end position="1497"/>
    </location>
</feature>
<name>A0ABR3S906_9PLEO</name>
<keyword evidence="1" id="KW-0175">Coiled coil</keyword>
<feature type="compositionally biased region" description="Pro residues" evidence="2">
    <location>
        <begin position="518"/>
        <end position="537"/>
    </location>
</feature>
<organism evidence="3 4">
    <name type="scientific">Paraconiothyrium brasiliense</name>
    <dbReference type="NCBI Taxonomy" id="300254"/>
    <lineage>
        <taxon>Eukaryota</taxon>
        <taxon>Fungi</taxon>
        <taxon>Dikarya</taxon>
        <taxon>Ascomycota</taxon>
        <taxon>Pezizomycotina</taxon>
        <taxon>Dothideomycetes</taxon>
        <taxon>Pleosporomycetidae</taxon>
        <taxon>Pleosporales</taxon>
        <taxon>Massarineae</taxon>
        <taxon>Didymosphaeriaceae</taxon>
        <taxon>Paraconiothyrium</taxon>
    </lineage>
</organism>
<dbReference type="SUPFAM" id="SSF117281">
    <property type="entry name" value="Kelch motif"/>
    <property type="match status" value="1"/>
</dbReference>
<accession>A0ABR3S906</accession>
<dbReference type="PANTHER" id="PTHR23244">
    <property type="entry name" value="KELCH REPEAT DOMAIN"/>
    <property type="match status" value="1"/>
</dbReference>
<dbReference type="Pfam" id="PF24681">
    <property type="entry name" value="Kelch_KLHDC2_KLHL20_DRC7"/>
    <property type="match status" value="1"/>
</dbReference>
<feature type="compositionally biased region" description="Basic and acidic residues" evidence="2">
    <location>
        <begin position="851"/>
        <end position="867"/>
    </location>
</feature>
<sequence length="1497" mass="163030">MSFLFGKKNKQPSGALPPATRDIGSSHGPPPANSQIPAPNGTGAREVAEKPRSGSGTQNSTPGNNSVNNSLSSLNAGNTASPEPKALRDQGNADFAGARNTRGPPETSPYPWSTRRLNFTTSGSPFPRYGAAINSSTGSAGVIYIMGGLVGGATVKGDLWVAEMGNGSMGCYPISTTGDGPGPRVGHASLLVGNAFIVFGGDTKLDENDDLDDTLYLLNTSTKHWSRALPQGPRPTGRYGHTLNILGSKIYIFGGQVEGFFFNDLVAFDLNSLQSSSSRWEVLLPNQKEGTVSSPQGRSPPARTNHSVVTWNDKLFLFGGTDGVTWFNDVWTYDPRSNSWSELECIGYIPVAREGHSATLVNDTMYVFGGRTQDGVDLGDLAAFRISSRRWYMFQNMGHSPSPRSGHSMTAFGKHVIVVAGEPSSSVADKNELSLAYVLDTSKIRYPPNEAPPPQPGPNAPRKSSGSDRTNIPQGKAGSPPTRGSMMPSAQEPRPQDLIMNGAGPVGSRLPRAAGPAPSGPPPLQQAPQPRGPPPTSGPRSKTPTKGERGYGPPLDTRGASFERENISPSTRESPAGLAGPEAQQSLDQVAVNGARKMSEGGQSQPKESLDTSRSGSLVSRSTSKSHRPQHSLESIEQAASRRSNENQQRAISREAERPVDSGVGASPAITQLNNEMNQQLETLKVRNAWYASELALARKAGYNPGTATSPVIDERSAEAFGDEEKPLFEALLKMKNELERVQASIKSQGDDAARRIAEVERQRDAAISEAIYAKAKLAAHGGGSQGGTPQPDATRSTATPDMDRVADINRRLAASLAAQSDLAIKLEKLTYEVEAERRAKQLADDTAEAAQKRVQELDSSHQKNSAELEGLRAALHEAEQIAREATASAAEAEAASKLLSVDKNELHSKFTRALEDSRNHASVLQSLKDALSASSDKSGLLEKQLEDERFQRESLRQKLAQLRAEHENQTTELEAASQKLHDTEELAEKYAEEARLHRQAVLNGLGQITNRDEGTNEAMDERVTILQQQVEAANVMVRKNQTAADAASEKLRRAEERIAGLEAYQEQSSREGLNIRKQLQQAMRDMQAAEAEKAELQQQHERLRLDSNAFEVQLKTLKNLLEERGVSAVDARRSRVLDSPSSRFGTPELNRVRELEQQIDSMGKAHEELRSAFEQREHNVSQQWEEKLQALHNDHQAAVKYLRGTEKMLTKMKAELDRYKQEKTKLEAELAQTRSASRSPTKEQSAEWEAEREALRHQISSTEESMKSSVSRLESQLSALQTDLATAQQEAAAATKKLNDAEFSAQQSRADLETLRVQNAELDERAREAETRVQMFLNQFETSVDNYRRQSQPNGQARGHRPHDSIASGESLYSDEGTATPDAGNRPGSAATRNSMALDNLANELDALRSNWETTNKAYRLSDRFDFERTPTSEKGEFNEFSEWRQRMDMDDDEHKEGTKKPAASATHDSHATPTSPTAPAPKAVSPTGPGGATMI</sequence>
<dbReference type="Gene3D" id="2.120.10.80">
    <property type="entry name" value="Kelch-type beta propeller"/>
    <property type="match status" value="1"/>
</dbReference>
<feature type="compositionally biased region" description="Low complexity" evidence="2">
    <location>
        <begin position="612"/>
        <end position="623"/>
    </location>
</feature>
<evidence type="ECO:0000256" key="2">
    <source>
        <dbReference type="SAM" id="MobiDB-lite"/>
    </source>
</evidence>
<protein>
    <submittedName>
        <fullName evidence="3">Negative regulator of mitotic exit</fullName>
    </submittedName>
</protein>
<feature type="region of interest" description="Disordered" evidence="2">
    <location>
        <begin position="1"/>
        <end position="115"/>
    </location>
</feature>
<feature type="compositionally biased region" description="Basic and acidic residues" evidence="2">
    <location>
        <begin position="1431"/>
        <end position="1461"/>
    </location>
</feature>
<dbReference type="EMBL" id="JAKJXO020000001">
    <property type="protein sequence ID" value="KAL1613172.1"/>
    <property type="molecule type" value="Genomic_DNA"/>
</dbReference>
<feature type="region of interest" description="Disordered" evidence="2">
    <location>
        <begin position="1228"/>
        <end position="1271"/>
    </location>
</feature>
<feature type="compositionally biased region" description="Pro residues" evidence="2">
    <location>
        <begin position="449"/>
        <end position="459"/>
    </location>
</feature>
<evidence type="ECO:0000313" key="4">
    <source>
        <dbReference type="Proteomes" id="UP001521785"/>
    </source>
</evidence>
<proteinExistence type="predicted"/>
<feature type="compositionally biased region" description="Basic and acidic residues" evidence="2">
    <location>
        <begin position="1241"/>
        <end position="1257"/>
    </location>
</feature>
<feature type="compositionally biased region" description="Low complexity" evidence="2">
    <location>
        <begin position="1473"/>
        <end position="1489"/>
    </location>
</feature>
<reference evidence="3 4" key="1">
    <citation type="submission" date="2024-02" db="EMBL/GenBank/DDBJ databases">
        <title>De novo assembly and annotation of 12 fungi associated with fruit tree decline syndrome in Ontario, Canada.</title>
        <authorList>
            <person name="Sulman M."/>
            <person name="Ellouze W."/>
            <person name="Ilyukhin E."/>
        </authorList>
    </citation>
    <scope>NUCLEOTIDE SEQUENCE [LARGE SCALE GENOMIC DNA]</scope>
    <source>
        <strain evidence="3 4">M42-189</strain>
    </source>
</reference>
<feature type="compositionally biased region" description="Polar residues" evidence="2">
    <location>
        <begin position="462"/>
        <end position="473"/>
    </location>
</feature>
<feature type="coiled-coil region" evidence="1">
    <location>
        <begin position="869"/>
        <end position="896"/>
    </location>
</feature>
<keyword evidence="4" id="KW-1185">Reference proteome</keyword>
<feature type="compositionally biased region" description="Low complexity" evidence="2">
    <location>
        <begin position="63"/>
        <end position="81"/>
    </location>
</feature>
<feature type="coiled-coil region" evidence="1">
    <location>
        <begin position="946"/>
        <end position="994"/>
    </location>
</feature>
<dbReference type="InterPro" id="IPR015915">
    <property type="entry name" value="Kelch-typ_b-propeller"/>
</dbReference>
<comment type="caution">
    <text evidence="3">The sequence shown here is derived from an EMBL/GenBank/DDBJ whole genome shotgun (WGS) entry which is preliminary data.</text>
</comment>
<evidence type="ECO:0000256" key="1">
    <source>
        <dbReference type="SAM" id="Coils"/>
    </source>
</evidence>
<feature type="compositionally biased region" description="Low complexity" evidence="2">
    <location>
        <begin position="1261"/>
        <end position="1271"/>
    </location>
</feature>
<feature type="region of interest" description="Disordered" evidence="2">
    <location>
        <begin position="444"/>
        <end position="672"/>
    </location>
</feature>
<gene>
    <name evidence="3" type="primary">KEL2</name>
    <name evidence="3" type="ORF">SLS60_001404</name>
</gene>
<feature type="region of interest" description="Disordered" evidence="2">
    <location>
        <begin position="1350"/>
        <end position="1393"/>
    </location>
</feature>